<comment type="caution">
    <text evidence="1">The sequence shown here is derived from an EMBL/GenBank/DDBJ whole genome shotgun (WGS) entry which is preliminary data.</text>
</comment>
<keyword evidence="2" id="KW-1185">Reference proteome</keyword>
<dbReference type="AlphaFoldDB" id="W4HH65"/>
<dbReference type="Proteomes" id="UP000019063">
    <property type="component" value="Unassembled WGS sequence"/>
</dbReference>
<protein>
    <recommendedName>
        <fullName evidence="3">Flagellar FliJ protein</fullName>
    </recommendedName>
</protein>
<dbReference type="STRING" id="1379903.ATO8_17460"/>
<gene>
    <name evidence="1" type="ORF">ATO8_17460</name>
</gene>
<organism evidence="1 2">
    <name type="scientific">Roseivivax marinus</name>
    <dbReference type="NCBI Taxonomy" id="1379903"/>
    <lineage>
        <taxon>Bacteria</taxon>
        <taxon>Pseudomonadati</taxon>
        <taxon>Pseudomonadota</taxon>
        <taxon>Alphaproteobacteria</taxon>
        <taxon>Rhodobacterales</taxon>
        <taxon>Roseobacteraceae</taxon>
        <taxon>Roseivivax</taxon>
    </lineage>
</organism>
<proteinExistence type="predicted"/>
<dbReference type="eggNOG" id="ENOG50312XU">
    <property type="taxonomic scope" value="Bacteria"/>
</dbReference>
<dbReference type="EMBL" id="AQQW01000012">
    <property type="protein sequence ID" value="ETW11481.1"/>
    <property type="molecule type" value="Genomic_DNA"/>
</dbReference>
<sequence length="141" mass="15785">MSEARRNRALALLERLQRDEAQSRAVQLAELTARRARVDRARADVLAQVEQNATSPDEIGASYLSNWIRSACSEADRLSRESTRIGAEIAAQKDRVLDAYRDAEKLRFVIARRDEVRAAKEAAAERAALEPFLNLAPGPRK</sequence>
<accession>W4HH65</accession>
<name>W4HH65_9RHOB</name>
<evidence type="ECO:0000313" key="1">
    <source>
        <dbReference type="EMBL" id="ETW11481.1"/>
    </source>
</evidence>
<evidence type="ECO:0008006" key="3">
    <source>
        <dbReference type="Google" id="ProtNLM"/>
    </source>
</evidence>
<evidence type="ECO:0000313" key="2">
    <source>
        <dbReference type="Proteomes" id="UP000019063"/>
    </source>
</evidence>
<reference evidence="1 2" key="1">
    <citation type="journal article" date="2014" name="Antonie Van Leeuwenhoek">
        <title>Roseivivax atlanticus sp. nov., isolated from surface seawater of the Atlantic Ocean.</title>
        <authorList>
            <person name="Li G."/>
            <person name="Lai Q."/>
            <person name="Liu X."/>
            <person name="Sun F."/>
            <person name="Shao Z."/>
        </authorList>
    </citation>
    <scope>NUCLEOTIDE SEQUENCE [LARGE SCALE GENOMIC DNA]</scope>
    <source>
        <strain evidence="1 2">22II-s10s</strain>
    </source>
</reference>
<dbReference type="RefSeq" id="WP_043846386.1">
    <property type="nucleotide sequence ID" value="NZ_AQQW01000012.1"/>
</dbReference>